<dbReference type="InterPro" id="IPR051396">
    <property type="entry name" value="Bact_Antivir_Def_Nuclease"/>
</dbReference>
<dbReference type="EMBL" id="VOLQ01000018">
    <property type="protein sequence ID" value="TWX66448.1"/>
    <property type="molecule type" value="Genomic_DNA"/>
</dbReference>
<dbReference type="GO" id="GO:0006302">
    <property type="term" value="P:double-strand break repair"/>
    <property type="evidence" value="ECO:0007669"/>
    <property type="project" value="InterPro"/>
</dbReference>
<dbReference type="SMART" id="SM00382">
    <property type="entry name" value="AAA"/>
    <property type="match status" value="1"/>
</dbReference>
<dbReference type="Proteomes" id="UP000321917">
    <property type="component" value="Unassembled WGS sequence"/>
</dbReference>
<dbReference type="PANTHER" id="PTHR43581:SF4">
    <property type="entry name" value="ATP_GTP PHOSPHATASE"/>
    <property type="match status" value="1"/>
</dbReference>
<dbReference type="RefSeq" id="WP_146798758.1">
    <property type="nucleotide sequence ID" value="NZ_VOLP01000007.1"/>
</dbReference>
<keyword evidence="4" id="KW-1185">Reference proteome</keyword>
<dbReference type="Proteomes" id="UP000321525">
    <property type="component" value="Unassembled WGS sequence"/>
</dbReference>
<dbReference type="SUPFAM" id="SSF52540">
    <property type="entry name" value="P-loop containing nucleoside triphosphate hydrolases"/>
    <property type="match status" value="1"/>
</dbReference>
<proteinExistence type="predicted"/>
<sequence>MDTFKNIKLKDWRQFGSIDIDFDSDITVLTGPNGCGKTTILNVLARHFGWNINFISTPHISKKTKKKLWSDIKRIFKSETDEVPSQTEVGSILYSNGNECKLVVPQQNQAQYSLQYQGQIGLTGLNIPSHRPIMSYFQIQNIPTNPKTNQQQHQEFQQLLFQAYGSDNTRNPGTVLKQSLISLALFGAGNEHVQPNPEYHQLFNDFQKALKILLPKSIGFQKLEIRSPDIVLVTDTGDFPLDAMSGGVSAIFGMAWQIHIYGADKEGCTVIIDEPENHLHPSMQREFLSLLRKAFPNFKFIISSHSPFIVSSDPKASVYALSYDEDKRISSVKLSNADLAGSPNKILKDILDVPTTLPVWVEDEIRGVIEKYENLPDDESKATAILNELKSLGINSSLSEYEG</sequence>
<dbReference type="GO" id="GO:0005524">
    <property type="term" value="F:ATP binding"/>
    <property type="evidence" value="ECO:0007669"/>
    <property type="project" value="InterPro"/>
</dbReference>
<evidence type="ECO:0000313" key="2">
    <source>
        <dbReference type="EMBL" id="TWX61202.1"/>
    </source>
</evidence>
<comment type="caution">
    <text evidence="3">The sequence shown here is derived from an EMBL/GenBank/DDBJ whole genome shotgun (WGS) entry which is preliminary data.</text>
</comment>
<dbReference type="EMBL" id="VOLR01000006">
    <property type="protein sequence ID" value="TWX61202.1"/>
    <property type="molecule type" value="Genomic_DNA"/>
</dbReference>
<dbReference type="InterPro" id="IPR003593">
    <property type="entry name" value="AAA+_ATPase"/>
</dbReference>
<name>A0A5C6QCG0_9GAMM</name>
<dbReference type="Gene3D" id="3.40.50.300">
    <property type="entry name" value="P-loop containing nucleotide triphosphate hydrolases"/>
    <property type="match status" value="1"/>
</dbReference>
<dbReference type="AlphaFoldDB" id="A0A5C6QCG0"/>
<dbReference type="InterPro" id="IPR038729">
    <property type="entry name" value="Rad50/SbcC_AAA"/>
</dbReference>
<organism evidence="3 5">
    <name type="scientific">Colwellia hornerae</name>
    <dbReference type="NCBI Taxonomy" id="89402"/>
    <lineage>
        <taxon>Bacteria</taxon>
        <taxon>Pseudomonadati</taxon>
        <taxon>Pseudomonadota</taxon>
        <taxon>Gammaproteobacteria</taxon>
        <taxon>Alteromonadales</taxon>
        <taxon>Colwelliaceae</taxon>
        <taxon>Colwellia</taxon>
    </lineage>
</organism>
<reference evidence="3 5" key="1">
    <citation type="submission" date="2019-07" db="EMBL/GenBank/DDBJ databases">
        <title>Genomes of sea-ice associated Colwellia species.</title>
        <authorList>
            <person name="Bowman J.P."/>
        </authorList>
    </citation>
    <scope>NUCLEOTIDE SEQUENCE [LARGE SCALE GENOMIC DNA]</scope>
    <source>
        <strain evidence="2 4">ACAM 607</strain>
        <strain evidence="3 5">IC036</strain>
    </source>
</reference>
<dbReference type="InterPro" id="IPR027417">
    <property type="entry name" value="P-loop_NTPase"/>
</dbReference>
<dbReference type="PANTHER" id="PTHR43581">
    <property type="entry name" value="ATP/GTP PHOSPHATASE"/>
    <property type="match status" value="1"/>
</dbReference>
<feature type="domain" description="AAA+ ATPase" evidence="1">
    <location>
        <begin position="23"/>
        <end position="330"/>
    </location>
</feature>
<evidence type="ECO:0000313" key="4">
    <source>
        <dbReference type="Proteomes" id="UP000321525"/>
    </source>
</evidence>
<dbReference type="InterPro" id="IPR003959">
    <property type="entry name" value="ATPase_AAA_core"/>
</dbReference>
<evidence type="ECO:0000259" key="1">
    <source>
        <dbReference type="SMART" id="SM00382"/>
    </source>
</evidence>
<dbReference type="GO" id="GO:0016887">
    <property type="term" value="F:ATP hydrolysis activity"/>
    <property type="evidence" value="ECO:0007669"/>
    <property type="project" value="InterPro"/>
</dbReference>
<accession>A0A5C6QCG0</accession>
<protein>
    <submittedName>
        <fullName evidence="3">AAA family ATPase</fullName>
    </submittedName>
</protein>
<evidence type="ECO:0000313" key="3">
    <source>
        <dbReference type="EMBL" id="TWX66448.1"/>
    </source>
</evidence>
<dbReference type="Pfam" id="PF13304">
    <property type="entry name" value="AAA_21"/>
    <property type="match status" value="1"/>
</dbReference>
<gene>
    <name evidence="2" type="ORF">ESZ26_05515</name>
    <name evidence="3" type="ORF">ESZ27_10500</name>
</gene>
<dbReference type="Pfam" id="PF13476">
    <property type="entry name" value="AAA_23"/>
    <property type="match status" value="1"/>
</dbReference>
<evidence type="ECO:0000313" key="5">
    <source>
        <dbReference type="Proteomes" id="UP000321917"/>
    </source>
</evidence>
<dbReference type="OrthoDB" id="9815944at2"/>